<feature type="chain" id="PRO_5047011071" description="NlpC/P60 domain-containing protein" evidence="5">
    <location>
        <begin position="18"/>
        <end position="127"/>
    </location>
</feature>
<dbReference type="PANTHER" id="PTHR47359:SF3">
    <property type="entry name" value="NLP_P60 DOMAIN-CONTAINING PROTEIN-RELATED"/>
    <property type="match status" value="1"/>
</dbReference>
<evidence type="ECO:0000256" key="4">
    <source>
        <dbReference type="ARBA" id="ARBA00022807"/>
    </source>
</evidence>
<reference evidence="7 8" key="1">
    <citation type="submission" date="2024-04" db="EMBL/GenBank/DDBJ databases">
        <title>Tritrichomonas musculus Genome.</title>
        <authorList>
            <person name="Alves-Ferreira E."/>
            <person name="Grigg M."/>
            <person name="Lorenzi H."/>
            <person name="Galac M."/>
        </authorList>
    </citation>
    <scope>NUCLEOTIDE SEQUENCE [LARGE SCALE GENOMIC DNA]</scope>
    <source>
        <strain evidence="7 8">EAF2021</strain>
    </source>
</reference>
<gene>
    <name evidence="7" type="ORF">M9Y10_036468</name>
</gene>
<comment type="similarity">
    <text evidence="1">Belongs to the peptidase C40 family.</text>
</comment>
<name>A0ABR2GUX1_9EUKA</name>
<evidence type="ECO:0000256" key="3">
    <source>
        <dbReference type="ARBA" id="ARBA00022801"/>
    </source>
</evidence>
<keyword evidence="4" id="KW-0788">Thiol protease</keyword>
<feature type="domain" description="NlpC/P60" evidence="6">
    <location>
        <begin position="14"/>
        <end position="127"/>
    </location>
</feature>
<evidence type="ECO:0000313" key="7">
    <source>
        <dbReference type="EMBL" id="KAK8837471.1"/>
    </source>
</evidence>
<keyword evidence="3" id="KW-0378">Hydrolase</keyword>
<keyword evidence="8" id="KW-1185">Reference proteome</keyword>
<dbReference type="Pfam" id="PF00877">
    <property type="entry name" value="NLPC_P60"/>
    <property type="match status" value="1"/>
</dbReference>
<proteinExistence type="inferred from homology"/>
<sequence>MILILFVLVLETSQTAGDDIVSKAKSKLGCEYVYGASGPDKFDCSGFTQWVHKQFGISIPRTAALQEKGGSESSGEPGDIVCFGSPAYHVGIYIGNDECIHAPQTGDVVKITKIKYFKSSYKFRRYY</sequence>
<dbReference type="InterPro" id="IPR051794">
    <property type="entry name" value="PG_Endopeptidase_C40"/>
</dbReference>
<dbReference type="InterPro" id="IPR000064">
    <property type="entry name" value="NLP_P60_dom"/>
</dbReference>
<keyword evidence="2" id="KW-0645">Protease</keyword>
<evidence type="ECO:0000256" key="5">
    <source>
        <dbReference type="SAM" id="SignalP"/>
    </source>
</evidence>
<dbReference type="PROSITE" id="PS51935">
    <property type="entry name" value="NLPC_P60"/>
    <property type="match status" value="1"/>
</dbReference>
<dbReference type="InterPro" id="IPR038765">
    <property type="entry name" value="Papain-like_cys_pep_sf"/>
</dbReference>
<dbReference type="Proteomes" id="UP001470230">
    <property type="component" value="Unassembled WGS sequence"/>
</dbReference>
<protein>
    <recommendedName>
        <fullName evidence="6">NlpC/P60 domain-containing protein</fullName>
    </recommendedName>
</protein>
<accession>A0ABR2GUX1</accession>
<dbReference type="SUPFAM" id="SSF54001">
    <property type="entry name" value="Cysteine proteinases"/>
    <property type="match status" value="1"/>
</dbReference>
<dbReference type="PANTHER" id="PTHR47359">
    <property type="entry name" value="PEPTIDOGLYCAN DL-ENDOPEPTIDASE CWLO"/>
    <property type="match status" value="1"/>
</dbReference>
<evidence type="ECO:0000256" key="2">
    <source>
        <dbReference type="ARBA" id="ARBA00022670"/>
    </source>
</evidence>
<evidence type="ECO:0000259" key="6">
    <source>
        <dbReference type="PROSITE" id="PS51935"/>
    </source>
</evidence>
<feature type="signal peptide" evidence="5">
    <location>
        <begin position="1"/>
        <end position="17"/>
    </location>
</feature>
<dbReference type="Gene3D" id="3.90.1720.10">
    <property type="entry name" value="endopeptidase domain like (from Nostoc punctiforme)"/>
    <property type="match status" value="1"/>
</dbReference>
<comment type="caution">
    <text evidence="7">The sequence shown here is derived from an EMBL/GenBank/DDBJ whole genome shotgun (WGS) entry which is preliminary data.</text>
</comment>
<keyword evidence="5" id="KW-0732">Signal</keyword>
<dbReference type="EMBL" id="JAPFFF010000059">
    <property type="protein sequence ID" value="KAK8837471.1"/>
    <property type="molecule type" value="Genomic_DNA"/>
</dbReference>
<evidence type="ECO:0000313" key="8">
    <source>
        <dbReference type="Proteomes" id="UP001470230"/>
    </source>
</evidence>
<evidence type="ECO:0000256" key="1">
    <source>
        <dbReference type="ARBA" id="ARBA00007074"/>
    </source>
</evidence>
<organism evidence="7 8">
    <name type="scientific">Tritrichomonas musculus</name>
    <dbReference type="NCBI Taxonomy" id="1915356"/>
    <lineage>
        <taxon>Eukaryota</taxon>
        <taxon>Metamonada</taxon>
        <taxon>Parabasalia</taxon>
        <taxon>Tritrichomonadida</taxon>
        <taxon>Tritrichomonadidae</taxon>
        <taxon>Tritrichomonas</taxon>
    </lineage>
</organism>